<reference evidence="7 8" key="1">
    <citation type="submission" date="2019-03" db="EMBL/GenBank/DDBJ databases">
        <title>Whole genome sequence of a novel Rubrobacter taiwanensis strain, isolated from Yellowstone National Park.</title>
        <authorList>
            <person name="Freed S."/>
            <person name="Ramaley R.F."/>
            <person name="Kyndt J.A."/>
        </authorList>
    </citation>
    <scope>NUCLEOTIDE SEQUENCE [LARGE SCALE GENOMIC DNA]</scope>
    <source>
        <strain evidence="7 8">Yellowstone</strain>
    </source>
</reference>
<evidence type="ECO:0000313" key="8">
    <source>
        <dbReference type="Proteomes" id="UP000295244"/>
    </source>
</evidence>
<evidence type="ECO:0000256" key="3">
    <source>
        <dbReference type="ARBA" id="ARBA00022827"/>
    </source>
</evidence>
<accession>A0A4R1BAD9</accession>
<evidence type="ECO:0000259" key="6">
    <source>
        <dbReference type="Pfam" id="PF05199"/>
    </source>
</evidence>
<evidence type="ECO:0000256" key="1">
    <source>
        <dbReference type="ARBA" id="ARBA00010790"/>
    </source>
</evidence>
<keyword evidence="4" id="KW-0560">Oxidoreductase</keyword>
<feature type="domain" description="Glucose-methanol-choline oxidoreductase C-terminal" evidence="6">
    <location>
        <begin position="511"/>
        <end position="635"/>
    </location>
</feature>
<dbReference type="Pfam" id="PF13618">
    <property type="entry name" value="Gluconate_2-dh3"/>
    <property type="match status" value="1"/>
</dbReference>
<dbReference type="GO" id="GO:0016020">
    <property type="term" value="C:membrane"/>
    <property type="evidence" value="ECO:0007669"/>
    <property type="project" value="UniProtKB-SubCell"/>
</dbReference>
<dbReference type="Proteomes" id="UP000295244">
    <property type="component" value="Unassembled WGS sequence"/>
</dbReference>
<organism evidence="7 8">
    <name type="scientific">Rubrobacter taiwanensis</name>
    <dbReference type="NCBI Taxonomy" id="185139"/>
    <lineage>
        <taxon>Bacteria</taxon>
        <taxon>Bacillati</taxon>
        <taxon>Actinomycetota</taxon>
        <taxon>Rubrobacteria</taxon>
        <taxon>Rubrobacterales</taxon>
        <taxon>Rubrobacteraceae</taxon>
        <taxon>Rubrobacter</taxon>
    </lineage>
</organism>
<dbReference type="Pfam" id="PF05199">
    <property type="entry name" value="GMC_oxred_C"/>
    <property type="match status" value="1"/>
</dbReference>
<evidence type="ECO:0000256" key="2">
    <source>
        <dbReference type="ARBA" id="ARBA00022630"/>
    </source>
</evidence>
<dbReference type="EMBL" id="SKBU01000037">
    <property type="protein sequence ID" value="TCJ13878.1"/>
    <property type="molecule type" value="Genomic_DNA"/>
</dbReference>
<dbReference type="Pfam" id="PF00732">
    <property type="entry name" value="GMC_oxred_N"/>
    <property type="match status" value="1"/>
</dbReference>
<keyword evidence="8" id="KW-1185">Reference proteome</keyword>
<protein>
    <submittedName>
        <fullName evidence="7">FAD-binding protein</fullName>
    </submittedName>
</protein>
<dbReference type="PANTHER" id="PTHR46056:SF12">
    <property type="entry name" value="LONG-CHAIN-ALCOHOL OXIDASE"/>
    <property type="match status" value="1"/>
</dbReference>
<dbReference type="InterPro" id="IPR007867">
    <property type="entry name" value="GMC_OxRtase_C"/>
</dbReference>
<dbReference type="AlphaFoldDB" id="A0A4R1BAD9"/>
<feature type="domain" description="Glucose-methanol-choline oxidoreductase N-terminal" evidence="5">
    <location>
        <begin position="206"/>
        <end position="418"/>
    </location>
</feature>
<dbReference type="Gene3D" id="3.50.50.60">
    <property type="entry name" value="FAD/NAD(P)-binding domain"/>
    <property type="match status" value="2"/>
</dbReference>
<dbReference type="InterPro" id="IPR027056">
    <property type="entry name" value="Gluconate_2DH_su3"/>
</dbReference>
<dbReference type="GO" id="GO:0046577">
    <property type="term" value="F:long-chain-alcohol oxidase activity"/>
    <property type="evidence" value="ECO:0007669"/>
    <property type="project" value="UniProtKB-EC"/>
</dbReference>
<dbReference type="SUPFAM" id="SSF51905">
    <property type="entry name" value="FAD/NAD(P)-binding domain"/>
    <property type="match status" value="1"/>
</dbReference>
<comment type="caution">
    <text evidence="7">The sequence shown here is derived from an EMBL/GenBank/DDBJ whole genome shotgun (WGS) entry which is preliminary data.</text>
</comment>
<evidence type="ECO:0000313" key="7">
    <source>
        <dbReference type="EMBL" id="TCJ13878.1"/>
    </source>
</evidence>
<dbReference type="InterPro" id="IPR000172">
    <property type="entry name" value="GMC_OxRdtase_N"/>
</dbReference>
<proteinExistence type="inferred from homology"/>
<dbReference type="GO" id="GO:0050660">
    <property type="term" value="F:flavin adenine dinucleotide binding"/>
    <property type="evidence" value="ECO:0007669"/>
    <property type="project" value="InterPro"/>
</dbReference>
<dbReference type="OrthoDB" id="9798604at2"/>
<dbReference type="PANTHER" id="PTHR46056">
    <property type="entry name" value="LONG-CHAIN-ALCOHOL OXIDASE"/>
    <property type="match status" value="1"/>
</dbReference>
<dbReference type="InterPro" id="IPR036188">
    <property type="entry name" value="FAD/NAD-bd_sf"/>
</dbReference>
<evidence type="ECO:0000259" key="5">
    <source>
        <dbReference type="Pfam" id="PF00732"/>
    </source>
</evidence>
<gene>
    <name evidence="7" type="ORF">E0L93_14305</name>
</gene>
<keyword evidence="3" id="KW-0274">FAD</keyword>
<comment type="similarity">
    <text evidence="1">Belongs to the GMC oxidoreductase family.</text>
</comment>
<name>A0A4R1BAD9_9ACTN</name>
<evidence type="ECO:0000256" key="4">
    <source>
        <dbReference type="ARBA" id="ARBA00023002"/>
    </source>
</evidence>
<keyword evidence="2" id="KW-0285">Flavoprotein</keyword>
<sequence>MVLTLSGGARRALDSICDTFVPGGEGLPSATERGVPEAMIAAVGANPSAAERERFAALLEDWDTRLAGSGQASFSSLPRAERERTLLRFADAPDVQSRAVFQALRKGVLLSYYCLPHEGERPNPVYEALGYPGPLGPPEDPPPKTVKPFEVSADTELECDVCVVGSGAGGGTAAGVLVAAGLDVIIIEAGGYYSEEDFDGEELSGYARLYLNGGSIATEDQSIGLLAGSCLGGGTVVNYTWCFRPPDFVREEWRERFGLSDWAGRDFDESLDAVWERLSISAESSIPSKRDELMRRGLKALGWHSEVMQRNCRGCREEVCRLCHYGCQIGAKQSTLKTWLQDAYDGGARILVRTPVDRVLIEGGRARGVEARTADGHRVTVRARVVALAAGAIHTPAIMVRSGMNSPAIGKNLMLHPVLITWGIFDEEVNPWEGTLGATYSDEHLNLGQGYGVKYEQAATPPGILAIFAPWRGSRESAELMQALRYTAGYGALQRAREGGEIAVGRDGLPVARWALSDFDREVMRRGLDGAAQILEAGGARRIYSSHAGWVSYEPGRGGRERLLAAADRCGWGPAQVTLGSFHLMGTARMGNSREDSVCDATGQTWEVKNLYVVDGAVLPTGLGVNPMVTIEAAAHRIARGIAGRMV</sequence>
<dbReference type="RefSeq" id="WP_132692760.1">
    <property type="nucleotide sequence ID" value="NZ_SKBU01000037.1"/>
</dbReference>